<dbReference type="EMBL" id="CP080544">
    <property type="protein sequence ID" value="QYR53392.1"/>
    <property type="molecule type" value="Genomic_DNA"/>
</dbReference>
<name>A0ABX8WRC2_9GAMM</name>
<feature type="signal peptide" evidence="7">
    <location>
        <begin position="1"/>
        <end position="17"/>
    </location>
</feature>
<keyword evidence="3" id="KW-0255">Endonuclease</keyword>
<evidence type="ECO:0000313" key="9">
    <source>
        <dbReference type="Proteomes" id="UP000824755"/>
    </source>
</evidence>
<evidence type="ECO:0000256" key="2">
    <source>
        <dbReference type="ARBA" id="ARBA00022723"/>
    </source>
</evidence>
<keyword evidence="5" id="KW-1015">Disulfide bond</keyword>
<dbReference type="PANTHER" id="PTHR33146">
    <property type="entry name" value="ENDONUCLEASE 4"/>
    <property type="match status" value="1"/>
</dbReference>
<dbReference type="CDD" id="cd11010">
    <property type="entry name" value="S1-P1_nuclease"/>
    <property type="match status" value="1"/>
</dbReference>
<dbReference type="InterPro" id="IPR003154">
    <property type="entry name" value="S1/P1nuclease"/>
</dbReference>
<keyword evidence="2" id="KW-0479">Metal-binding</keyword>
<dbReference type="RefSeq" id="WP_220380208.1">
    <property type="nucleotide sequence ID" value="NZ_CP080544.1"/>
</dbReference>
<feature type="chain" id="PRO_5046484771" evidence="7">
    <location>
        <begin position="18"/>
        <end position="293"/>
    </location>
</feature>
<evidence type="ECO:0000256" key="5">
    <source>
        <dbReference type="ARBA" id="ARBA00023157"/>
    </source>
</evidence>
<organism evidence="8 9">
    <name type="scientific">Lysobacter soyae</name>
    <dbReference type="NCBI Taxonomy" id="2764185"/>
    <lineage>
        <taxon>Bacteria</taxon>
        <taxon>Pseudomonadati</taxon>
        <taxon>Pseudomonadota</taxon>
        <taxon>Gammaproteobacteria</taxon>
        <taxon>Lysobacterales</taxon>
        <taxon>Lysobacteraceae</taxon>
        <taxon>Lysobacter</taxon>
    </lineage>
</organism>
<sequence length="293" mass="32511">MKIKTAHLLLLATVLLAAPAVAWAPLGHRLVGDLAQRQLTPTAQREVKRLLAGEKEPSLAGVANWADELRNTDPARFKATSKWHYVNHANQQCVFNAEADCKDGNCVVTQIDRQLAILKDPTQPIQARRDALKFVVHLVGDVHQPMHSSDHGDAGGNGYQVSLKTRVEPEAYAKDKYKNGVMGTNLHSMWDYYVLGESGMRSREYADKLWASTHGRPRATRVGDPALWAQESCELVDAWGVYPESHEEDSAEYAKAMRPLAERRVAQGGYRLAVLLNSALDPAYRAPVDLPQK</sequence>
<evidence type="ECO:0000256" key="7">
    <source>
        <dbReference type="SAM" id="SignalP"/>
    </source>
</evidence>
<dbReference type="Proteomes" id="UP000824755">
    <property type="component" value="Chromosome"/>
</dbReference>
<keyword evidence="4" id="KW-0378">Hydrolase</keyword>
<keyword evidence="9" id="KW-1185">Reference proteome</keyword>
<keyword evidence="6" id="KW-0325">Glycoprotein</keyword>
<keyword evidence="7" id="KW-0732">Signal</keyword>
<accession>A0ABX8WRC2</accession>
<evidence type="ECO:0000256" key="3">
    <source>
        <dbReference type="ARBA" id="ARBA00022759"/>
    </source>
</evidence>
<dbReference type="SUPFAM" id="SSF48537">
    <property type="entry name" value="Phospholipase C/P1 nuclease"/>
    <property type="match status" value="1"/>
</dbReference>
<keyword evidence="1" id="KW-0540">Nuclease</keyword>
<gene>
    <name evidence="8" type="ORF">H8L67_02450</name>
</gene>
<reference evidence="8 9" key="1">
    <citation type="submission" date="2021-08" db="EMBL/GenBank/DDBJ databases">
        <title>Lysobacter sp. strain CJ11 Genome sequencing and assembly.</title>
        <authorList>
            <person name="Kim I."/>
        </authorList>
    </citation>
    <scope>NUCLEOTIDE SEQUENCE [LARGE SCALE GENOMIC DNA]</scope>
    <source>
        <strain evidence="8 9">CJ11</strain>
    </source>
</reference>
<evidence type="ECO:0000256" key="4">
    <source>
        <dbReference type="ARBA" id="ARBA00022801"/>
    </source>
</evidence>
<dbReference type="Gene3D" id="1.10.575.10">
    <property type="entry name" value="P1 Nuclease"/>
    <property type="match status" value="1"/>
</dbReference>
<protein>
    <submittedName>
        <fullName evidence="8">S1/P1 nuclease</fullName>
    </submittedName>
</protein>
<proteinExistence type="predicted"/>
<dbReference type="PANTHER" id="PTHR33146:SF26">
    <property type="entry name" value="ENDONUCLEASE 4"/>
    <property type="match status" value="1"/>
</dbReference>
<evidence type="ECO:0000256" key="1">
    <source>
        <dbReference type="ARBA" id="ARBA00022722"/>
    </source>
</evidence>
<evidence type="ECO:0000256" key="6">
    <source>
        <dbReference type="ARBA" id="ARBA00023180"/>
    </source>
</evidence>
<dbReference type="Pfam" id="PF02265">
    <property type="entry name" value="S1-P1_nuclease"/>
    <property type="match status" value="1"/>
</dbReference>
<evidence type="ECO:0000313" key="8">
    <source>
        <dbReference type="EMBL" id="QYR53392.1"/>
    </source>
</evidence>
<dbReference type="InterPro" id="IPR008947">
    <property type="entry name" value="PLipase_C/P1_nuclease_dom_sf"/>
</dbReference>